<evidence type="ECO:0000313" key="2">
    <source>
        <dbReference type="Proteomes" id="UP001199054"/>
    </source>
</evidence>
<dbReference type="EMBL" id="JAJAUY010000077">
    <property type="protein sequence ID" value="MCB5181489.1"/>
    <property type="molecule type" value="Genomic_DNA"/>
</dbReference>
<dbReference type="RefSeq" id="WP_226728573.1">
    <property type="nucleotide sequence ID" value="NZ_JAJAUY010000077.1"/>
</dbReference>
<reference evidence="1 2" key="1">
    <citation type="submission" date="2021-10" db="EMBL/GenBank/DDBJ databases">
        <title>Streptomyces sp. strain SMC 277, a novel streptomycete isolated from soil.</title>
        <authorList>
            <person name="Chanama M."/>
        </authorList>
    </citation>
    <scope>NUCLEOTIDE SEQUENCE [LARGE SCALE GENOMIC DNA]</scope>
    <source>
        <strain evidence="1 2">SMC 277</strain>
    </source>
</reference>
<gene>
    <name evidence="1" type="ORF">LG632_19135</name>
</gene>
<evidence type="ECO:0000313" key="1">
    <source>
        <dbReference type="EMBL" id="MCB5181489.1"/>
    </source>
</evidence>
<dbReference type="Proteomes" id="UP001199054">
    <property type="component" value="Unassembled WGS sequence"/>
</dbReference>
<proteinExistence type="predicted"/>
<organism evidence="1 2">
    <name type="scientific">Streptomyces antimicrobicus</name>
    <dbReference type="NCBI Taxonomy" id="2883108"/>
    <lineage>
        <taxon>Bacteria</taxon>
        <taxon>Bacillati</taxon>
        <taxon>Actinomycetota</taxon>
        <taxon>Actinomycetes</taxon>
        <taxon>Kitasatosporales</taxon>
        <taxon>Streptomycetaceae</taxon>
        <taxon>Streptomyces</taxon>
    </lineage>
</organism>
<comment type="caution">
    <text evidence="1">The sequence shown here is derived from an EMBL/GenBank/DDBJ whole genome shotgun (WGS) entry which is preliminary data.</text>
</comment>
<name>A0ABS8BA33_9ACTN</name>
<keyword evidence="2" id="KW-1185">Reference proteome</keyword>
<accession>A0ABS8BA33</accession>
<protein>
    <submittedName>
        <fullName evidence="1">Uncharacterized protein</fullName>
    </submittedName>
</protein>
<sequence length="154" mass="16855">MDLSTHGVVDLKTGQLVGGEGAERSGDTRFHFEGGGRWASFGKPLLSRIWAKGSGYTKNDKLVVGFYLGATQVGLKPVPLTKQEIARELEIRPASAGESMNRLARGNILIPVQKFGAIWLFRLNARLVYDGGSEQQRECAKYDPVPIVPLKEEA</sequence>